<evidence type="ECO:0000259" key="8">
    <source>
        <dbReference type="Pfam" id="PF12627"/>
    </source>
</evidence>
<dbReference type="InterPro" id="IPR002646">
    <property type="entry name" value="PolA_pol_head_dom"/>
</dbReference>
<feature type="domain" description="Poly A polymerase head" evidence="7">
    <location>
        <begin position="39"/>
        <end position="63"/>
    </location>
</feature>
<dbReference type="CDD" id="cd05398">
    <property type="entry name" value="NT_ClassII-CCAase"/>
    <property type="match status" value="1"/>
</dbReference>
<dbReference type="Gene3D" id="3.30.460.10">
    <property type="entry name" value="Beta Polymerase, domain 2"/>
    <property type="match status" value="1"/>
</dbReference>
<dbReference type="InterPro" id="IPR043519">
    <property type="entry name" value="NT_sf"/>
</dbReference>
<dbReference type="EMBL" id="MCFL01000073">
    <property type="protein sequence ID" value="ORZ30853.1"/>
    <property type="molecule type" value="Genomic_DNA"/>
</dbReference>
<dbReference type="STRING" id="765915.A0A1Y2HAY2"/>
<dbReference type="PANTHER" id="PTHR13734">
    <property type="entry name" value="TRNA-NUCLEOTIDYLTRANSFERASE"/>
    <property type="match status" value="1"/>
</dbReference>
<dbReference type="GO" id="GO:0003723">
    <property type="term" value="F:RNA binding"/>
    <property type="evidence" value="ECO:0007669"/>
    <property type="project" value="UniProtKB-KW"/>
</dbReference>
<keyword evidence="10" id="KW-1185">Reference proteome</keyword>
<dbReference type="Gene3D" id="1.10.3090.10">
    <property type="entry name" value="cca-adding enzyme, domain 2"/>
    <property type="match status" value="1"/>
</dbReference>
<evidence type="ECO:0000256" key="6">
    <source>
        <dbReference type="SAM" id="MobiDB-lite"/>
    </source>
</evidence>
<gene>
    <name evidence="9" type="ORF">BCR44DRAFT_52658</name>
</gene>
<dbReference type="GO" id="GO:0001680">
    <property type="term" value="P:tRNA 3'-terminal CCA addition"/>
    <property type="evidence" value="ECO:0007669"/>
    <property type="project" value="TreeGrafter"/>
</dbReference>
<evidence type="ECO:0000256" key="5">
    <source>
        <dbReference type="RuleBase" id="RU003953"/>
    </source>
</evidence>
<protein>
    <recommendedName>
        <fullName evidence="11">Poly A polymerase head domain-containing protein</fullName>
    </recommendedName>
</protein>
<reference evidence="9 10" key="1">
    <citation type="submission" date="2016-07" db="EMBL/GenBank/DDBJ databases">
        <title>Pervasive Adenine N6-methylation of Active Genes in Fungi.</title>
        <authorList>
            <consortium name="DOE Joint Genome Institute"/>
            <person name="Mondo S.J."/>
            <person name="Dannebaum R.O."/>
            <person name="Kuo R.C."/>
            <person name="Labutti K."/>
            <person name="Haridas S."/>
            <person name="Kuo A."/>
            <person name="Salamov A."/>
            <person name="Ahrendt S.R."/>
            <person name="Lipzen A."/>
            <person name="Sullivan W."/>
            <person name="Andreopoulos W.B."/>
            <person name="Clum A."/>
            <person name="Lindquist E."/>
            <person name="Daum C."/>
            <person name="Ramamoorthy G.K."/>
            <person name="Gryganskyi A."/>
            <person name="Culley D."/>
            <person name="Magnuson J.K."/>
            <person name="James T.Y."/>
            <person name="O'Malley M.A."/>
            <person name="Stajich J.E."/>
            <person name="Spatafora J.W."/>
            <person name="Visel A."/>
            <person name="Grigoriev I.V."/>
        </authorList>
    </citation>
    <scope>NUCLEOTIDE SEQUENCE [LARGE SCALE GENOMIC DNA]</scope>
    <source>
        <strain evidence="9 10">PL171</strain>
    </source>
</reference>
<evidence type="ECO:0000256" key="3">
    <source>
        <dbReference type="ARBA" id="ARBA00022741"/>
    </source>
</evidence>
<dbReference type="GO" id="GO:0000166">
    <property type="term" value="F:nucleotide binding"/>
    <property type="evidence" value="ECO:0007669"/>
    <property type="project" value="UniProtKB-KW"/>
</dbReference>
<keyword evidence="2 5" id="KW-0808">Transferase</keyword>
<evidence type="ECO:0000256" key="4">
    <source>
        <dbReference type="ARBA" id="ARBA00022884"/>
    </source>
</evidence>
<dbReference type="InterPro" id="IPR032828">
    <property type="entry name" value="PolyA_RNA-bd"/>
</dbReference>
<dbReference type="SUPFAM" id="SSF81301">
    <property type="entry name" value="Nucleotidyltransferase"/>
    <property type="match status" value="1"/>
</dbReference>
<keyword evidence="3" id="KW-0547">Nucleotide-binding</keyword>
<dbReference type="SUPFAM" id="SSF81891">
    <property type="entry name" value="Poly A polymerase C-terminal region-like"/>
    <property type="match status" value="1"/>
</dbReference>
<dbReference type="OrthoDB" id="445712at2759"/>
<accession>A0A1Y2HAY2</accession>
<dbReference type="AlphaFoldDB" id="A0A1Y2HAY2"/>
<evidence type="ECO:0000259" key="7">
    <source>
        <dbReference type="Pfam" id="PF01743"/>
    </source>
</evidence>
<feature type="domain" description="tRNA nucleotidyltransferase/poly(A) polymerase RNA and SrmB- binding" evidence="8">
    <location>
        <begin position="229"/>
        <end position="286"/>
    </location>
</feature>
<dbReference type="GO" id="GO:0052927">
    <property type="term" value="F:CC tRNA cytidylyltransferase activity"/>
    <property type="evidence" value="ECO:0007669"/>
    <property type="project" value="TreeGrafter"/>
</dbReference>
<feature type="domain" description="Poly A polymerase head" evidence="7">
    <location>
        <begin position="120"/>
        <end position="202"/>
    </location>
</feature>
<feature type="region of interest" description="Disordered" evidence="6">
    <location>
        <begin position="627"/>
        <end position="652"/>
    </location>
</feature>
<evidence type="ECO:0000256" key="1">
    <source>
        <dbReference type="ARBA" id="ARBA00007265"/>
    </source>
</evidence>
<sequence>MTSSSPPMPASIALSRDELRLFRLLNAVCSHSPKPVVPRVAGGWVRDKLLGNPSDDLDIALDTYMGYDFATLIADFVRTHPDLAHAAVAQQPGEPDDPQDPHGSHAELFAGLAKIQSNPDKSKHLETATCRVLGYDLDFVNLRSETYQEHSRIPAEVGFGSPVEDALRRDCTINALFYNIATGQVEDFTHKGIEDLHRGVIRTPLDPKDTFHDDPLRVLRSVRFAARLGFKLDPDLIRAVKDDDEVHDALANKISKERIGVELHKMMTGPGPAHAVSMLSELKVWRTVCLAHFNELELLSSPLNASTASETVSLDAALASIDLPTSATSLAVLEWLTNARPDRHLPLPAPTLSTLWSPVHSTTNIVRTTPAPLAALTLPLAHLHCSIPRSASIFPHTTKKPQVLPPPPVTPLAAHVVKINLKLTNRDADWVAHAHACMPAIQHAAGAYGNSDVGGADAWIDEQAARGHRYAWTEHSERERVVLGNLVRACAGNKAVLGEWRAVAAVALVAQVAHKVRVQVASESLVPSVVGYDEDEVAQVVNGYVRVMQRINELRVDDVWGLKHVINGIDAAKTLGVPKGPLVRDALDWVTEYQLARPQGTADECREWLKANWQPGFVTQSAPLDVGQHQVKREHTPDPDGMGKGGIKKRKA</sequence>
<organism evidence="9 10">
    <name type="scientific">Catenaria anguillulae PL171</name>
    <dbReference type="NCBI Taxonomy" id="765915"/>
    <lineage>
        <taxon>Eukaryota</taxon>
        <taxon>Fungi</taxon>
        <taxon>Fungi incertae sedis</taxon>
        <taxon>Blastocladiomycota</taxon>
        <taxon>Blastocladiomycetes</taxon>
        <taxon>Blastocladiales</taxon>
        <taxon>Catenariaceae</taxon>
        <taxon>Catenaria</taxon>
    </lineage>
</organism>
<name>A0A1Y2HAY2_9FUNG</name>
<dbReference type="GO" id="GO:0052929">
    <property type="term" value="F:ATP:3'-cytidine-cytidine-tRNA adenylyltransferase activity"/>
    <property type="evidence" value="ECO:0007669"/>
    <property type="project" value="TreeGrafter"/>
</dbReference>
<comment type="caution">
    <text evidence="9">The sequence shown here is derived from an EMBL/GenBank/DDBJ whole genome shotgun (WGS) entry which is preliminary data.</text>
</comment>
<evidence type="ECO:0008006" key="11">
    <source>
        <dbReference type="Google" id="ProtNLM"/>
    </source>
</evidence>
<evidence type="ECO:0000313" key="9">
    <source>
        <dbReference type="EMBL" id="ORZ30853.1"/>
    </source>
</evidence>
<dbReference type="Proteomes" id="UP000193411">
    <property type="component" value="Unassembled WGS sequence"/>
</dbReference>
<proteinExistence type="inferred from homology"/>
<dbReference type="PANTHER" id="PTHR13734:SF5">
    <property type="entry name" value="CCA TRNA NUCLEOTIDYLTRANSFERASE, MITOCHONDRIAL"/>
    <property type="match status" value="1"/>
</dbReference>
<dbReference type="Pfam" id="PF01743">
    <property type="entry name" value="PolyA_pol"/>
    <property type="match status" value="2"/>
</dbReference>
<comment type="similarity">
    <text evidence="1 5">Belongs to the tRNA nucleotidyltransferase/poly(A) polymerase family.</text>
</comment>
<evidence type="ECO:0000313" key="10">
    <source>
        <dbReference type="Proteomes" id="UP000193411"/>
    </source>
</evidence>
<dbReference type="Pfam" id="PF12627">
    <property type="entry name" value="PolyA_pol_RNAbd"/>
    <property type="match status" value="1"/>
</dbReference>
<evidence type="ECO:0000256" key="2">
    <source>
        <dbReference type="ARBA" id="ARBA00022679"/>
    </source>
</evidence>
<keyword evidence="4 5" id="KW-0694">RNA-binding</keyword>